<reference evidence="3" key="1">
    <citation type="submission" date="2020-08" db="EMBL/GenBank/DDBJ databases">
        <title>Genome public.</title>
        <authorList>
            <person name="Liu C."/>
            <person name="Sun Q."/>
        </authorList>
    </citation>
    <scope>NUCLEOTIDE SEQUENCE</scope>
    <source>
        <strain evidence="3">NSJ-64</strain>
    </source>
</reference>
<protein>
    <recommendedName>
        <fullName evidence="5">DUF1565 domain-containing protein</fullName>
    </recommendedName>
</protein>
<accession>A0A926ELU2</accession>
<gene>
    <name evidence="3" type="ORF">H8705_05155</name>
</gene>
<evidence type="ECO:0000256" key="2">
    <source>
        <dbReference type="SAM" id="Phobius"/>
    </source>
</evidence>
<feature type="transmembrane region" description="Helical" evidence="2">
    <location>
        <begin position="730"/>
        <end position="751"/>
    </location>
</feature>
<organism evidence="3 4">
    <name type="scientific">Youxingia wuxianensis</name>
    <dbReference type="NCBI Taxonomy" id="2763678"/>
    <lineage>
        <taxon>Bacteria</taxon>
        <taxon>Bacillati</taxon>
        <taxon>Bacillota</taxon>
        <taxon>Clostridia</taxon>
        <taxon>Eubacteriales</taxon>
        <taxon>Oscillospiraceae</taxon>
        <taxon>Youxingia</taxon>
    </lineage>
</organism>
<dbReference type="InterPro" id="IPR011050">
    <property type="entry name" value="Pectin_lyase_fold/virulence"/>
</dbReference>
<keyword evidence="2" id="KW-1133">Transmembrane helix</keyword>
<evidence type="ECO:0000256" key="1">
    <source>
        <dbReference type="SAM" id="MobiDB-lite"/>
    </source>
</evidence>
<evidence type="ECO:0000313" key="3">
    <source>
        <dbReference type="EMBL" id="MBC8584966.1"/>
    </source>
</evidence>
<proteinExistence type="predicted"/>
<dbReference type="RefSeq" id="WP_262394750.1">
    <property type="nucleotide sequence ID" value="NZ_JACRTD010000003.1"/>
</dbReference>
<feature type="compositionally biased region" description="Polar residues" evidence="1">
    <location>
        <begin position="653"/>
        <end position="662"/>
    </location>
</feature>
<evidence type="ECO:0000313" key="4">
    <source>
        <dbReference type="Proteomes" id="UP000623678"/>
    </source>
</evidence>
<keyword evidence="4" id="KW-1185">Reference proteome</keyword>
<name>A0A926ELU2_9FIRM</name>
<dbReference type="Gene3D" id="2.160.20.10">
    <property type="entry name" value="Single-stranded right-handed beta-helix, Pectin lyase-like"/>
    <property type="match status" value="1"/>
</dbReference>
<feature type="region of interest" description="Disordered" evidence="1">
    <location>
        <begin position="641"/>
        <end position="706"/>
    </location>
</feature>
<keyword evidence="2" id="KW-0812">Transmembrane</keyword>
<evidence type="ECO:0008006" key="5">
    <source>
        <dbReference type="Google" id="ProtNLM"/>
    </source>
</evidence>
<feature type="compositionally biased region" description="Polar residues" evidence="1">
    <location>
        <begin position="674"/>
        <end position="699"/>
    </location>
</feature>
<dbReference type="AlphaFoldDB" id="A0A926ELU2"/>
<keyword evidence="2" id="KW-0472">Membrane</keyword>
<dbReference type="InterPro" id="IPR012334">
    <property type="entry name" value="Pectin_lyas_fold"/>
</dbReference>
<sequence>MKMAIKRIVVLFLSLVMVLSVSGVVLLAQDQTPEETLPSMCTVCGLARGECTCEKCTVCQNCVADCITYQVCQRCEVCHALLADCLCERCSACHLLRADCTCDRCSVCQELLADCLCDRCSACHLLRADCTCEKCTSCQQSLADCTCERCTVCGKLIADCQCERCQTCHKLTEECICEKSTLCAICGKDPCECPTNSILRTPGTDMMEVYVSVSTGNDTTGTGLSDAPLATLGAAVNAVASGGTIHLVDGSFSASSLTLSKSVTLAGTGSVELTESTITGTLTIATTGGVTIHKSTVSGQIKLAVSTSATIDLSRNYGGVVSLVMDGGAFTGGGKLVNTPYYNSSNLLVYPSLSEIPSEILELSPSGDLSRYEEEITAAVNTVRGITDKSTLTSSANQKILEKLLPLHKKLNNLGSVTITNNNSRWVENPSVLGAELSADAGAGMEIVFSRLTSDVVIPSDYRESGLEFEVDLKINGSDKEPDAPLTVSIDLPSSVSTSRLKVLDFHGGRRDPDVITPSRSGDRITFTLPYTGPIVVVNAKSGGSSGGSSSSNSTEKEIDRLWQKTVRSIKNASSGDTVRVSSKITNYMPTTVLDALKGKDVTLKVAFKKDTVEIYGKDIGTIPRNQAYYSYAQLKELFGEGGSSSDSDSASKPSNPTTGGTWYNPPAVVYPSVPSQPSGTTDGSAGTTVPSLDNQPTAPSLPEIEQKEEEVEIIPGTPASQIRPLSSPIVILVIVLSCAVGAGIITYVICRGKREA</sequence>
<dbReference type="EMBL" id="JACRTD010000003">
    <property type="protein sequence ID" value="MBC8584966.1"/>
    <property type="molecule type" value="Genomic_DNA"/>
</dbReference>
<comment type="caution">
    <text evidence="3">The sequence shown here is derived from an EMBL/GenBank/DDBJ whole genome shotgun (WGS) entry which is preliminary data.</text>
</comment>
<dbReference type="SUPFAM" id="SSF51126">
    <property type="entry name" value="Pectin lyase-like"/>
    <property type="match status" value="1"/>
</dbReference>
<dbReference type="Proteomes" id="UP000623678">
    <property type="component" value="Unassembled WGS sequence"/>
</dbReference>